<evidence type="ECO:0000313" key="2">
    <source>
        <dbReference type="EMBL" id="KAH7938694.1"/>
    </source>
</evidence>
<dbReference type="Gene3D" id="1.10.10.60">
    <property type="entry name" value="Homeodomain-like"/>
    <property type="match status" value="1"/>
</dbReference>
<reference evidence="2" key="2">
    <citation type="submission" date="2021-09" db="EMBL/GenBank/DDBJ databases">
        <authorList>
            <person name="Jia N."/>
            <person name="Wang J."/>
            <person name="Shi W."/>
            <person name="Du L."/>
            <person name="Sun Y."/>
            <person name="Zhan W."/>
            <person name="Jiang J."/>
            <person name="Wang Q."/>
            <person name="Zhang B."/>
            <person name="Ji P."/>
            <person name="Sakyi L.B."/>
            <person name="Cui X."/>
            <person name="Yuan T."/>
            <person name="Jiang B."/>
            <person name="Yang W."/>
            <person name="Lam T.T.-Y."/>
            <person name="Chang Q."/>
            <person name="Ding S."/>
            <person name="Wang X."/>
            <person name="Zhu J."/>
            <person name="Ruan X."/>
            <person name="Zhao L."/>
            <person name="Wei J."/>
            <person name="Que T."/>
            <person name="Du C."/>
            <person name="Cheng J."/>
            <person name="Dai P."/>
            <person name="Han X."/>
            <person name="Huang E."/>
            <person name="Gao Y."/>
            <person name="Liu J."/>
            <person name="Shao H."/>
            <person name="Ye R."/>
            <person name="Li L."/>
            <person name="Wei W."/>
            <person name="Wang X."/>
            <person name="Wang C."/>
            <person name="Huo Q."/>
            <person name="Li W."/>
            <person name="Guo W."/>
            <person name="Chen H."/>
            <person name="Chen S."/>
            <person name="Zhou L."/>
            <person name="Zhou L."/>
            <person name="Ni X."/>
            <person name="Tian J."/>
            <person name="Zhou Y."/>
            <person name="Sheng Y."/>
            <person name="Liu T."/>
            <person name="Pan Y."/>
            <person name="Xia L."/>
            <person name="Li J."/>
            <person name="Zhao F."/>
            <person name="Cao W."/>
        </authorList>
    </citation>
    <scope>NUCLEOTIDE SEQUENCE</scope>
    <source>
        <strain evidence="2">Rmic-2018</strain>
        <tissue evidence="2">Larvae</tissue>
    </source>
</reference>
<accession>A0A9J6CVY8</accession>
<sequence>MKNVLWFGVNPKQAKTAQHVKLEEAFLIWFKEGTIAGVNVEGKAFREKANEITLALHIDGFQASATACDRVTPTTFVSCFGKCGFLRIPEEVPEVLSESEEPIEGWECLDGRCSDDLCTADDNLTTCGVPTVEDIVNEATCEVADSSDDGEKIDEGNDEGPPPAAETLHALDVVRRAMVAEEISDDTRTRFYGFKGKRTILADKALVYSPEQSAGQDLAHLFVSLPQLSLCSGTCE</sequence>
<gene>
    <name evidence="2" type="ORF">HPB51_028789</name>
</gene>
<organism evidence="2 3">
    <name type="scientific">Rhipicephalus microplus</name>
    <name type="common">Cattle tick</name>
    <name type="synonym">Boophilus microplus</name>
    <dbReference type="NCBI Taxonomy" id="6941"/>
    <lineage>
        <taxon>Eukaryota</taxon>
        <taxon>Metazoa</taxon>
        <taxon>Ecdysozoa</taxon>
        <taxon>Arthropoda</taxon>
        <taxon>Chelicerata</taxon>
        <taxon>Arachnida</taxon>
        <taxon>Acari</taxon>
        <taxon>Parasitiformes</taxon>
        <taxon>Ixodida</taxon>
        <taxon>Ixodoidea</taxon>
        <taxon>Ixodidae</taxon>
        <taxon>Rhipicephalinae</taxon>
        <taxon>Rhipicephalus</taxon>
        <taxon>Boophilus</taxon>
    </lineage>
</organism>
<dbReference type="VEuPathDB" id="VectorBase:LOC119164751"/>
<feature type="region of interest" description="Disordered" evidence="1">
    <location>
        <begin position="145"/>
        <end position="165"/>
    </location>
</feature>
<dbReference type="EMBL" id="JABSTU010005736">
    <property type="protein sequence ID" value="KAH7938694.1"/>
    <property type="molecule type" value="Genomic_DNA"/>
</dbReference>
<evidence type="ECO:0000256" key="1">
    <source>
        <dbReference type="SAM" id="MobiDB-lite"/>
    </source>
</evidence>
<evidence type="ECO:0000313" key="3">
    <source>
        <dbReference type="Proteomes" id="UP000821866"/>
    </source>
</evidence>
<keyword evidence="3" id="KW-1185">Reference proteome</keyword>
<comment type="caution">
    <text evidence="2">The sequence shown here is derived from an EMBL/GenBank/DDBJ whole genome shotgun (WGS) entry which is preliminary data.</text>
</comment>
<reference evidence="2" key="1">
    <citation type="journal article" date="2020" name="Cell">
        <title>Large-Scale Comparative Analyses of Tick Genomes Elucidate Their Genetic Diversity and Vector Capacities.</title>
        <authorList>
            <consortium name="Tick Genome and Microbiome Consortium (TIGMIC)"/>
            <person name="Jia N."/>
            <person name="Wang J."/>
            <person name="Shi W."/>
            <person name="Du L."/>
            <person name="Sun Y."/>
            <person name="Zhan W."/>
            <person name="Jiang J.F."/>
            <person name="Wang Q."/>
            <person name="Zhang B."/>
            <person name="Ji P."/>
            <person name="Bell-Sakyi L."/>
            <person name="Cui X.M."/>
            <person name="Yuan T.T."/>
            <person name="Jiang B.G."/>
            <person name="Yang W.F."/>
            <person name="Lam T.T."/>
            <person name="Chang Q.C."/>
            <person name="Ding S.J."/>
            <person name="Wang X.J."/>
            <person name="Zhu J.G."/>
            <person name="Ruan X.D."/>
            <person name="Zhao L."/>
            <person name="Wei J.T."/>
            <person name="Ye R.Z."/>
            <person name="Que T.C."/>
            <person name="Du C.H."/>
            <person name="Zhou Y.H."/>
            <person name="Cheng J.X."/>
            <person name="Dai P.F."/>
            <person name="Guo W.B."/>
            <person name="Han X.H."/>
            <person name="Huang E.J."/>
            <person name="Li L.F."/>
            <person name="Wei W."/>
            <person name="Gao Y.C."/>
            <person name="Liu J.Z."/>
            <person name="Shao H.Z."/>
            <person name="Wang X."/>
            <person name="Wang C.C."/>
            <person name="Yang T.C."/>
            <person name="Huo Q.B."/>
            <person name="Li W."/>
            <person name="Chen H.Y."/>
            <person name="Chen S.E."/>
            <person name="Zhou L.G."/>
            <person name="Ni X.B."/>
            <person name="Tian J.H."/>
            <person name="Sheng Y."/>
            <person name="Liu T."/>
            <person name="Pan Y.S."/>
            <person name="Xia L.Y."/>
            <person name="Li J."/>
            <person name="Zhao F."/>
            <person name="Cao W.C."/>
        </authorList>
    </citation>
    <scope>NUCLEOTIDE SEQUENCE</scope>
    <source>
        <strain evidence="2">Rmic-2018</strain>
    </source>
</reference>
<proteinExistence type="predicted"/>
<dbReference type="AlphaFoldDB" id="A0A9J6CVY8"/>
<protein>
    <recommendedName>
        <fullName evidence="4">Tick transposon</fullName>
    </recommendedName>
</protein>
<dbReference type="Proteomes" id="UP000821866">
    <property type="component" value="Unassembled WGS sequence"/>
</dbReference>
<name>A0A9J6CVY8_RHIMP</name>
<evidence type="ECO:0008006" key="4">
    <source>
        <dbReference type="Google" id="ProtNLM"/>
    </source>
</evidence>